<evidence type="ECO:0000313" key="3">
    <source>
        <dbReference type="Proteomes" id="UP001190700"/>
    </source>
</evidence>
<name>A0AAE0C3I8_9CHLO</name>
<protein>
    <submittedName>
        <fullName evidence="2">Uncharacterized protein</fullName>
    </submittedName>
</protein>
<dbReference type="AlphaFoldDB" id="A0AAE0C3I8"/>
<evidence type="ECO:0000256" key="1">
    <source>
        <dbReference type="SAM" id="MobiDB-lite"/>
    </source>
</evidence>
<accession>A0AAE0C3I8</accession>
<organism evidence="2 3">
    <name type="scientific">Cymbomonas tetramitiformis</name>
    <dbReference type="NCBI Taxonomy" id="36881"/>
    <lineage>
        <taxon>Eukaryota</taxon>
        <taxon>Viridiplantae</taxon>
        <taxon>Chlorophyta</taxon>
        <taxon>Pyramimonadophyceae</taxon>
        <taxon>Pyramimonadales</taxon>
        <taxon>Pyramimonadaceae</taxon>
        <taxon>Cymbomonas</taxon>
    </lineage>
</organism>
<comment type="caution">
    <text evidence="2">The sequence shown here is derived from an EMBL/GenBank/DDBJ whole genome shotgun (WGS) entry which is preliminary data.</text>
</comment>
<proteinExistence type="predicted"/>
<reference evidence="2 3" key="1">
    <citation type="journal article" date="2015" name="Genome Biol. Evol.">
        <title>Comparative Genomics of a Bacterivorous Green Alga Reveals Evolutionary Causalities and Consequences of Phago-Mixotrophic Mode of Nutrition.</title>
        <authorList>
            <person name="Burns J.A."/>
            <person name="Paasch A."/>
            <person name="Narechania A."/>
            <person name="Kim E."/>
        </authorList>
    </citation>
    <scope>NUCLEOTIDE SEQUENCE [LARGE SCALE GENOMIC DNA]</scope>
    <source>
        <strain evidence="2 3">PLY_AMNH</strain>
    </source>
</reference>
<feature type="region of interest" description="Disordered" evidence="1">
    <location>
        <begin position="44"/>
        <end position="78"/>
    </location>
</feature>
<sequence length="78" mass="8565">MAEGDKERRERTVKVVLAVLVVEEVVEVTVPHKVEEGKTDWAARRAEGKREMSVAVREATQESRGSAEVVATADAEDS</sequence>
<evidence type="ECO:0000313" key="2">
    <source>
        <dbReference type="EMBL" id="KAK3247736.1"/>
    </source>
</evidence>
<dbReference type="EMBL" id="LGRX02028690">
    <property type="protein sequence ID" value="KAK3247736.1"/>
    <property type="molecule type" value="Genomic_DNA"/>
</dbReference>
<gene>
    <name evidence="2" type="ORF">CYMTET_42769</name>
</gene>
<dbReference type="Proteomes" id="UP001190700">
    <property type="component" value="Unassembled WGS sequence"/>
</dbReference>
<keyword evidence="3" id="KW-1185">Reference proteome</keyword>